<proteinExistence type="predicted"/>
<dbReference type="AlphaFoldDB" id="A0A6J6VTV9"/>
<sequence length="55" mass="6102">MTINERSRDQGAFSVYDFAASEWLFRDRGDLSAGDAEMGRAVVVTEAGVVDYQIK</sequence>
<gene>
    <name evidence="1" type="ORF">UFOPK2894_00801</name>
    <name evidence="2" type="ORF">UFOPK4295_01240</name>
</gene>
<dbReference type="EMBL" id="CAEZZQ010000042">
    <property type="protein sequence ID" value="CAB4774856.1"/>
    <property type="molecule type" value="Genomic_DNA"/>
</dbReference>
<dbReference type="EMBL" id="CAFBQF010000072">
    <property type="protein sequence ID" value="CAB5054340.1"/>
    <property type="molecule type" value="Genomic_DNA"/>
</dbReference>
<accession>A0A6J6VTV9</accession>
<protein>
    <submittedName>
        <fullName evidence="1">Unannotated protein</fullName>
    </submittedName>
</protein>
<organism evidence="1">
    <name type="scientific">freshwater metagenome</name>
    <dbReference type="NCBI Taxonomy" id="449393"/>
    <lineage>
        <taxon>unclassified sequences</taxon>
        <taxon>metagenomes</taxon>
        <taxon>ecological metagenomes</taxon>
    </lineage>
</organism>
<reference evidence="1" key="1">
    <citation type="submission" date="2020-05" db="EMBL/GenBank/DDBJ databases">
        <authorList>
            <person name="Chiriac C."/>
            <person name="Salcher M."/>
            <person name="Ghai R."/>
            <person name="Kavagutti S V."/>
        </authorList>
    </citation>
    <scope>NUCLEOTIDE SEQUENCE</scope>
</reference>
<evidence type="ECO:0000313" key="1">
    <source>
        <dbReference type="EMBL" id="CAB4774856.1"/>
    </source>
</evidence>
<evidence type="ECO:0000313" key="2">
    <source>
        <dbReference type="EMBL" id="CAB5054340.1"/>
    </source>
</evidence>
<name>A0A6J6VTV9_9ZZZZ</name>